<accession>A0A9W6EQT6</accession>
<organism evidence="1 2">
    <name type="scientific">Philodulcilactobacillus myokoensis</name>
    <dbReference type="NCBI Taxonomy" id="2929573"/>
    <lineage>
        <taxon>Bacteria</taxon>
        <taxon>Bacillati</taxon>
        <taxon>Bacillota</taxon>
        <taxon>Bacilli</taxon>
        <taxon>Lactobacillales</taxon>
        <taxon>Lactobacillaceae</taxon>
        <taxon>Philodulcilactobacillus</taxon>
    </lineage>
</organism>
<dbReference type="EMBL" id="BRPL01000002">
    <property type="protein sequence ID" value="GLB46221.1"/>
    <property type="molecule type" value="Genomic_DNA"/>
</dbReference>
<reference evidence="1" key="1">
    <citation type="submission" date="2022-07" db="EMBL/GenBank/DDBJ databases">
        <authorList>
            <person name="Kouya T."/>
            <person name="Ishiyama Y."/>
        </authorList>
    </citation>
    <scope>NUCLEOTIDE SEQUENCE</scope>
    <source>
        <strain evidence="1">WR16-4</strain>
    </source>
</reference>
<evidence type="ECO:0000313" key="1">
    <source>
        <dbReference type="EMBL" id="GLB46221.1"/>
    </source>
</evidence>
<gene>
    <name evidence="1" type="ORF">WR164_02000</name>
</gene>
<dbReference type="RefSeq" id="WP_286135679.1">
    <property type="nucleotide sequence ID" value="NZ_BRPL01000002.1"/>
</dbReference>
<proteinExistence type="predicted"/>
<protein>
    <submittedName>
        <fullName evidence="1">Uncharacterized protein</fullName>
    </submittedName>
</protein>
<sequence>MHNQKIIADNNNAKIGWKMRTLIAQSPKEAKDIQDIQDHYMLMPKPDSKDSVDFWKQVLKQYEK</sequence>
<keyword evidence="2" id="KW-1185">Reference proteome</keyword>
<evidence type="ECO:0000313" key="2">
    <source>
        <dbReference type="Proteomes" id="UP001144204"/>
    </source>
</evidence>
<dbReference type="AlphaFoldDB" id="A0A9W6EQT6"/>
<reference evidence="1" key="2">
    <citation type="journal article" date="2023" name="PLoS ONE">
        <title>Philodulcilactobacillus myokoensis gen. nov., sp. nov., a fructophilic, acidophilic, and agar-phobic lactic acid bacterium isolated from fermented vegetable extracts.</title>
        <authorList>
            <person name="Kouya T."/>
            <person name="Ishiyama Y."/>
            <person name="Ohashi S."/>
            <person name="Kumakubo R."/>
            <person name="Yamazaki T."/>
            <person name="Otaki T."/>
        </authorList>
    </citation>
    <scope>NUCLEOTIDE SEQUENCE</scope>
    <source>
        <strain evidence="1">WR16-4</strain>
    </source>
</reference>
<comment type="caution">
    <text evidence="1">The sequence shown here is derived from an EMBL/GenBank/DDBJ whole genome shotgun (WGS) entry which is preliminary data.</text>
</comment>
<dbReference type="Proteomes" id="UP001144204">
    <property type="component" value="Unassembled WGS sequence"/>
</dbReference>
<name>A0A9W6EQT6_9LACO</name>